<organism evidence="1 2">
    <name type="scientific">Callosobruchus maculatus</name>
    <name type="common">Southern cowpea weevil</name>
    <name type="synonym">Pulse bruchid</name>
    <dbReference type="NCBI Taxonomy" id="64391"/>
    <lineage>
        <taxon>Eukaryota</taxon>
        <taxon>Metazoa</taxon>
        <taxon>Ecdysozoa</taxon>
        <taxon>Arthropoda</taxon>
        <taxon>Hexapoda</taxon>
        <taxon>Insecta</taxon>
        <taxon>Pterygota</taxon>
        <taxon>Neoptera</taxon>
        <taxon>Endopterygota</taxon>
        <taxon>Coleoptera</taxon>
        <taxon>Polyphaga</taxon>
        <taxon>Cucujiformia</taxon>
        <taxon>Chrysomeloidea</taxon>
        <taxon>Chrysomelidae</taxon>
        <taxon>Bruchinae</taxon>
        <taxon>Bruchini</taxon>
        <taxon>Callosobruchus</taxon>
    </lineage>
</organism>
<reference evidence="1 2" key="1">
    <citation type="submission" date="2019-01" db="EMBL/GenBank/DDBJ databases">
        <authorList>
            <person name="Sayadi A."/>
        </authorList>
    </citation>
    <scope>NUCLEOTIDE SEQUENCE [LARGE SCALE GENOMIC DNA]</scope>
</reference>
<protein>
    <submittedName>
        <fullName evidence="1">Uncharacterized protein</fullName>
    </submittedName>
</protein>
<gene>
    <name evidence="1" type="ORF">CALMAC_LOCUS2661</name>
</gene>
<sequence length="84" mass="9913">MLQSCPVIQSLSYEKIMQSCINLGKHEFAALLLQYVPDERRERFYEFFSSKTNLFRDLEKLEKRGLCGTKKVSYCFSYVDQIIS</sequence>
<evidence type="ECO:0000313" key="1">
    <source>
        <dbReference type="EMBL" id="VEN37404.1"/>
    </source>
</evidence>
<dbReference type="OrthoDB" id="343783at2759"/>
<dbReference type="Proteomes" id="UP000410492">
    <property type="component" value="Unassembled WGS sequence"/>
</dbReference>
<accession>A0A653BPI2</accession>
<dbReference type="AlphaFoldDB" id="A0A653BPI2"/>
<dbReference type="EMBL" id="CAACVG010003301">
    <property type="protein sequence ID" value="VEN37404.1"/>
    <property type="molecule type" value="Genomic_DNA"/>
</dbReference>
<name>A0A653BPI2_CALMS</name>
<keyword evidence="2" id="KW-1185">Reference proteome</keyword>
<proteinExistence type="predicted"/>
<evidence type="ECO:0000313" key="2">
    <source>
        <dbReference type="Proteomes" id="UP000410492"/>
    </source>
</evidence>